<evidence type="ECO:0000313" key="2">
    <source>
        <dbReference type="Proteomes" id="UP000748332"/>
    </source>
</evidence>
<dbReference type="GO" id="GO:0008168">
    <property type="term" value="F:methyltransferase activity"/>
    <property type="evidence" value="ECO:0007669"/>
    <property type="project" value="UniProtKB-KW"/>
</dbReference>
<keyword evidence="1" id="KW-0489">Methyltransferase</keyword>
<reference evidence="1" key="1">
    <citation type="submission" date="2020-04" db="EMBL/GenBank/DDBJ databases">
        <authorList>
            <person name="Zhang T."/>
        </authorList>
    </citation>
    <scope>NUCLEOTIDE SEQUENCE</scope>
    <source>
        <strain evidence="1">HKST-UBA16</strain>
    </source>
</reference>
<feature type="non-terminal residue" evidence="1">
    <location>
        <position position="66"/>
    </location>
</feature>
<reference evidence="1" key="2">
    <citation type="journal article" date="2021" name="Microbiome">
        <title>Successional dynamics and alternative stable states in a saline activated sludge microbial community over 9 years.</title>
        <authorList>
            <person name="Wang Y."/>
            <person name="Ye J."/>
            <person name="Ju F."/>
            <person name="Liu L."/>
            <person name="Boyd J.A."/>
            <person name="Deng Y."/>
            <person name="Parks D.H."/>
            <person name="Jiang X."/>
            <person name="Yin X."/>
            <person name="Woodcroft B.J."/>
            <person name="Tyson G.W."/>
            <person name="Hugenholtz P."/>
            <person name="Polz M.F."/>
            <person name="Zhang T."/>
        </authorList>
    </citation>
    <scope>NUCLEOTIDE SEQUENCE</scope>
    <source>
        <strain evidence="1">HKST-UBA16</strain>
    </source>
</reference>
<proteinExistence type="predicted"/>
<dbReference type="Proteomes" id="UP000748332">
    <property type="component" value="Unassembled WGS sequence"/>
</dbReference>
<comment type="caution">
    <text evidence="1">The sequence shown here is derived from an EMBL/GenBank/DDBJ whole genome shotgun (WGS) entry which is preliminary data.</text>
</comment>
<dbReference type="AlphaFoldDB" id="A0A955KWL1"/>
<protein>
    <submittedName>
        <fullName evidence="1">SAM-dependent methyltransferase</fullName>
    </submittedName>
</protein>
<evidence type="ECO:0000313" key="1">
    <source>
        <dbReference type="EMBL" id="MCA9375230.1"/>
    </source>
</evidence>
<dbReference type="EMBL" id="JAGQLM010000122">
    <property type="protein sequence ID" value="MCA9375230.1"/>
    <property type="molecule type" value="Genomic_DNA"/>
</dbReference>
<dbReference type="GO" id="GO:0032259">
    <property type="term" value="P:methylation"/>
    <property type="evidence" value="ECO:0007669"/>
    <property type="project" value="UniProtKB-KW"/>
</dbReference>
<sequence>MAAEIFIIPSPLSKDKTDILLEDDRRFVSEIKTFFVEDKKTARHHLKLLLPGVELSSLKMYVIDEH</sequence>
<keyword evidence="1" id="KW-0808">Transferase</keyword>
<gene>
    <name evidence="1" type="ORF">KC622_02785</name>
</gene>
<organism evidence="1 2">
    <name type="scientific">Candidatus Dojkabacteria bacterium</name>
    <dbReference type="NCBI Taxonomy" id="2099670"/>
    <lineage>
        <taxon>Bacteria</taxon>
        <taxon>Candidatus Dojkabacteria</taxon>
    </lineage>
</organism>
<name>A0A955KWL1_9BACT</name>
<accession>A0A955KWL1</accession>